<dbReference type="InterPro" id="IPR008565">
    <property type="entry name" value="TtsA-like_GH18_dom"/>
</dbReference>
<evidence type="ECO:0000259" key="2">
    <source>
        <dbReference type="Pfam" id="PF09374"/>
    </source>
</evidence>
<dbReference type="SUPFAM" id="SSF53955">
    <property type="entry name" value="Lysozyme-like"/>
    <property type="match status" value="1"/>
</dbReference>
<protein>
    <submittedName>
        <fullName evidence="3">Uncharacterized protein</fullName>
    </submittedName>
</protein>
<evidence type="ECO:0000313" key="3">
    <source>
        <dbReference type="EMBL" id="SVB81744.1"/>
    </source>
</evidence>
<dbReference type="InterPro" id="IPR018537">
    <property type="entry name" value="Peptidoglycan-bd_3"/>
</dbReference>
<dbReference type="Pfam" id="PF09374">
    <property type="entry name" value="PG_binding_3"/>
    <property type="match status" value="1"/>
</dbReference>
<reference evidence="3" key="1">
    <citation type="submission" date="2018-05" db="EMBL/GenBank/DDBJ databases">
        <authorList>
            <person name="Lanie J.A."/>
            <person name="Ng W.-L."/>
            <person name="Kazmierczak K.M."/>
            <person name="Andrzejewski T.M."/>
            <person name="Davidsen T.M."/>
            <person name="Wayne K.J."/>
            <person name="Tettelin H."/>
            <person name="Glass J.I."/>
            <person name="Rusch D."/>
            <person name="Podicherti R."/>
            <person name="Tsui H.-C.T."/>
            <person name="Winkler M.E."/>
        </authorList>
    </citation>
    <scope>NUCLEOTIDE SEQUENCE</scope>
</reference>
<dbReference type="InterPro" id="IPR023346">
    <property type="entry name" value="Lysozyme-like_dom_sf"/>
</dbReference>
<name>A0A382H3B5_9ZZZZ</name>
<gene>
    <name evidence="3" type="ORF">METZ01_LOCUS234598</name>
</gene>
<feature type="domain" description="Peptidoglycan binding" evidence="2">
    <location>
        <begin position="38"/>
        <end position="113"/>
    </location>
</feature>
<accession>A0A382H3B5</accession>
<proteinExistence type="predicted"/>
<dbReference type="Pfam" id="PF05838">
    <property type="entry name" value="Glyco_hydro_108"/>
    <property type="match status" value="1"/>
</dbReference>
<dbReference type="Gene3D" id="1.20.141.10">
    <property type="entry name" value="Chitosanase, subunit A, domain 1"/>
    <property type="match status" value="1"/>
</dbReference>
<feature type="domain" description="TtsA-like Glycoside hydrolase family 108" evidence="1">
    <location>
        <begin position="4"/>
        <end position="35"/>
    </location>
</feature>
<dbReference type="EMBL" id="UINC01058925">
    <property type="protein sequence ID" value="SVB81744.1"/>
    <property type="molecule type" value="Genomic_DNA"/>
</dbReference>
<feature type="non-terminal residue" evidence="3">
    <location>
        <position position="1"/>
    </location>
</feature>
<evidence type="ECO:0000259" key="1">
    <source>
        <dbReference type="Pfam" id="PF05838"/>
    </source>
</evidence>
<dbReference type="AlphaFoldDB" id="A0A382H3B5"/>
<sequence>AAIDCYFKMFWEPARAEQLPSEIREVYFDMVVNHGQGNAVKILQQAVNNKRKPANYIDVDGGIGPNTIKASNGLKEWELMVERSGFYWNLVFKGSKYKDRTNQVKFIRGWIRRCFKLDV</sequence>
<organism evidence="3">
    <name type="scientific">marine metagenome</name>
    <dbReference type="NCBI Taxonomy" id="408172"/>
    <lineage>
        <taxon>unclassified sequences</taxon>
        <taxon>metagenomes</taxon>
        <taxon>ecological metagenomes</taxon>
    </lineage>
</organism>